<accession>A0A654M259</accession>
<organism evidence="1 2">
    <name type="scientific">Candidatus Nitrosocosmicus oleophilus</name>
    <dbReference type="NCBI Taxonomy" id="1353260"/>
    <lineage>
        <taxon>Archaea</taxon>
        <taxon>Nitrososphaerota</taxon>
        <taxon>Nitrososphaeria</taxon>
        <taxon>Nitrososphaerales</taxon>
        <taxon>Nitrososphaeraceae</taxon>
        <taxon>Candidatus Nitrosocosmicus</taxon>
    </lineage>
</organism>
<evidence type="ECO:0000313" key="1">
    <source>
        <dbReference type="EMBL" id="ALI37828.1"/>
    </source>
</evidence>
<protein>
    <submittedName>
        <fullName evidence="1">Uncharacterized protein</fullName>
    </submittedName>
</protein>
<name>A0A654M259_9ARCH</name>
<dbReference type="Proteomes" id="UP000058925">
    <property type="component" value="Chromosome"/>
</dbReference>
<dbReference type="KEGG" id="taa:NMY3_03646"/>
<proteinExistence type="predicted"/>
<gene>
    <name evidence="1" type="ORF">NMY3_03646</name>
</gene>
<keyword evidence="2" id="KW-1185">Reference proteome</keyword>
<reference evidence="2" key="1">
    <citation type="submission" date="2015-10" db="EMBL/GenBank/DDBJ databases">
        <title>Niche specialization of a soil ammonia-oxidizing archaeon, Candidatus Nitrosocosmicus oleophilus.</title>
        <authorList>
            <person name="Jung M.-Y."/>
            <person name="Rhee S.-K."/>
        </authorList>
    </citation>
    <scope>NUCLEOTIDE SEQUENCE [LARGE SCALE GENOMIC DNA]</scope>
    <source>
        <strain evidence="2">MY3</strain>
    </source>
</reference>
<evidence type="ECO:0000313" key="2">
    <source>
        <dbReference type="Proteomes" id="UP000058925"/>
    </source>
</evidence>
<dbReference type="AlphaFoldDB" id="A0A654M259"/>
<sequence length="47" mass="5414">MEYVKDLEQKKFPLFPLDTHRDTKDAAFARFLYYGTVVHIAPAAVIS</sequence>
<dbReference type="EMBL" id="CP012850">
    <property type="protein sequence ID" value="ALI37828.1"/>
    <property type="molecule type" value="Genomic_DNA"/>
</dbReference>